<feature type="compositionally biased region" description="Basic residues" evidence="1">
    <location>
        <begin position="44"/>
        <end position="57"/>
    </location>
</feature>
<dbReference type="Proteomes" id="UP001549749">
    <property type="component" value="Unassembled WGS sequence"/>
</dbReference>
<dbReference type="RefSeq" id="WP_354659854.1">
    <property type="nucleotide sequence ID" value="NZ_JBEXAC010000001.1"/>
</dbReference>
<keyword evidence="2" id="KW-0732">Signal</keyword>
<feature type="region of interest" description="Disordered" evidence="1">
    <location>
        <begin position="27"/>
        <end position="69"/>
    </location>
</feature>
<organism evidence="3 4">
    <name type="scientific">Chitinophaga defluvii</name>
    <dbReference type="NCBI Taxonomy" id="3163343"/>
    <lineage>
        <taxon>Bacteria</taxon>
        <taxon>Pseudomonadati</taxon>
        <taxon>Bacteroidota</taxon>
        <taxon>Chitinophagia</taxon>
        <taxon>Chitinophagales</taxon>
        <taxon>Chitinophagaceae</taxon>
        <taxon>Chitinophaga</taxon>
    </lineage>
</organism>
<keyword evidence="4" id="KW-1185">Reference proteome</keyword>
<dbReference type="EMBL" id="JBEXAC010000001">
    <property type="protein sequence ID" value="MET6997215.1"/>
    <property type="molecule type" value="Genomic_DNA"/>
</dbReference>
<feature type="signal peptide" evidence="2">
    <location>
        <begin position="1"/>
        <end position="21"/>
    </location>
</feature>
<accession>A0ABV2T2F7</accession>
<feature type="compositionally biased region" description="Basic and acidic residues" evidence="1">
    <location>
        <begin position="27"/>
        <end position="37"/>
    </location>
</feature>
<evidence type="ECO:0008006" key="5">
    <source>
        <dbReference type="Google" id="ProtNLM"/>
    </source>
</evidence>
<evidence type="ECO:0000256" key="1">
    <source>
        <dbReference type="SAM" id="MobiDB-lite"/>
    </source>
</evidence>
<protein>
    <recommendedName>
        <fullName evidence="5">Pentapeptide MXKDX repeat protein</fullName>
    </recommendedName>
</protein>
<evidence type="ECO:0000256" key="2">
    <source>
        <dbReference type="SAM" id="SignalP"/>
    </source>
</evidence>
<proteinExistence type="predicted"/>
<feature type="compositionally biased region" description="Low complexity" evidence="1">
    <location>
        <begin position="58"/>
        <end position="69"/>
    </location>
</feature>
<evidence type="ECO:0000313" key="4">
    <source>
        <dbReference type="Proteomes" id="UP001549749"/>
    </source>
</evidence>
<name>A0ABV2T2F7_9BACT</name>
<sequence length="69" mass="7410">MKKLGIMMTAAILFLGASAFANDVKVKQEKPEVKKEAATQTKTPKAHKMHKHHHKAKAAAPKAAPAPKA</sequence>
<comment type="caution">
    <text evidence="3">The sequence shown here is derived from an EMBL/GenBank/DDBJ whole genome shotgun (WGS) entry which is preliminary data.</text>
</comment>
<evidence type="ECO:0000313" key="3">
    <source>
        <dbReference type="EMBL" id="MET6997215.1"/>
    </source>
</evidence>
<gene>
    <name evidence="3" type="ORF">ABR189_07530</name>
</gene>
<feature type="chain" id="PRO_5046829130" description="Pentapeptide MXKDX repeat protein" evidence="2">
    <location>
        <begin position="22"/>
        <end position="69"/>
    </location>
</feature>
<reference evidence="3 4" key="1">
    <citation type="submission" date="2024-06" db="EMBL/GenBank/DDBJ databases">
        <title>Chitinophaga defluvii sp. nov., isolated from municipal sewage.</title>
        <authorList>
            <person name="Zhang L."/>
        </authorList>
    </citation>
    <scope>NUCLEOTIDE SEQUENCE [LARGE SCALE GENOMIC DNA]</scope>
    <source>
        <strain evidence="3 4">H8</strain>
    </source>
</reference>